<feature type="domain" description="O-antigen ligase-related" evidence="6">
    <location>
        <begin position="281"/>
        <end position="391"/>
    </location>
</feature>
<keyword evidence="4 5" id="KW-0472">Membrane</keyword>
<protein>
    <recommendedName>
        <fullName evidence="6">O-antigen ligase-related domain-containing protein</fullName>
    </recommendedName>
</protein>
<evidence type="ECO:0000256" key="4">
    <source>
        <dbReference type="ARBA" id="ARBA00023136"/>
    </source>
</evidence>
<feature type="transmembrane region" description="Helical" evidence="5">
    <location>
        <begin position="118"/>
        <end position="141"/>
    </location>
</feature>
<comment type="subcellular location">
    <subcellularLocation>
        <location evidence="1">Membrane</location>
        <topology evidence="1">Multi-pass membrane protein</topology>
    </subcellularLocation>
</comment>
<evidence type="ECO:0000256" key="2">
    <source>
        <dbReference type="ARBA" id="ARBA00022692"/>
    </source>
</evidence>
<feature type="transmembrane region" description="Helical" evidence="5">
    <location>
        <begin position="430"/>
        <end position="451"/>
    </location>
</feature>
<keyword evidence="2 5" id="KW-0812">Transmembrane</keyword>
<gene>
    <name evidence="7" type="ORF">ENQ20_12545</name>
</gene>
<feature type="transmembrane region" description="Helical" evidence="5">
    <location>
        <begin position="153"/>
        <end position="171"/>
    </location>
</feature>
<dbReference type="GO" id="GO:0016020">
    <property type="term" value="C:membrane"/>
    <property type="evidence" value="ECO:0007669"/>
    <property type="project" value="UniProtKB-SubCell"/>
</dbReference>
<feature type="transmembrane region" description="Helical" evidence="5">
    <location>
        <begin position="365"/>
        <end position="391"/>
    </location>
</feature>
<feature type="transmembrane region" description="Helical" evidence="5">
    <location>
        <begin position="68"/>
        <end position="87"/>
    </location>
</feature>
<evidence type="ECO:0000313" key="7">
    <source>
        <dbReference type="EMBL" id="HDX32296.1"/>
    </source>
</evidence>
<evidence type="ECO:0000259" key="6">
    <source>
        <dbReference type="Pfam" id="PF04932"/>
    </source>
</evidence>
<dbReference type="Pfam" id="PF04932">
    <property type="entry name" value="Wzy_C"/>
    <property type="match status" value="1"/>
</dbReference>
<feature type="transmembrane region" description="Helical" evidence="5">
    <location>
        <begin position="310"/>
        <end position="329"/>
    </location>
</feature>
<evidence type="ECO:0000256" key="5">
    <source>
        <dbReference type="SAM" id="Phobius"/>
    </source>
</evidence>
<organism evidence="7">
    <name type="scientific">Caldilinea aerophila</name>
    <dbReference type="NCBI Taxonomy" id="133453"/>
    <lineage>
        <taxon>Bacteria</taxon>
        <taxon>Bacillati</taxon>
        <taxon>Chloroflexota</taxon>
        <taxon>Caldilineae</taxon>
        <taxon>Caldilineales</taxon>
        <taxon>Caldilineaceae</taxon>
        <taxon>Caldilinea</taxon>
    </lineage>
</organism>
<evidence type="ECO:0000256" key="3">
    <source>
        <dbReference type="ARBA" id="ARBA00022989"/>
    </source>
</evidence>
<feature type="transmembrane region" description="Helical" evidence="5">
    <location>
        <begin position="273"/>
        <end position="290"/>
    </location>
</feature>
<dbReference type="AlphaFoldDB" id="A0A7C1FI12"/>
<feature type="transmembrane region" description="Helical" evidence="5">
    <location>
        <begin position="45"/>
        <end position="61"/>
    </location>
</feature>
<dbReference type="PANTHER" id="PTHR37422">
    <property type="entry name" value="TEICHURONIC ACID BIOSYNTHESIS PROTEIN TUAE"/>
    <property type="match status" value="1"/>
</dbReference>
<dbReference type="EMBL" id="DSMG01000122">
    <property type="protein sequence ID" value="HDX32296.1"/>
    <property type="molecule type" value="Genomic_DNA"/>
</dbReference>
<keyword evidence="3 5" id="KW-1133">Transmembrane helix</keyword>
<sequence>MQITYRTLQEVFFSPNPILRRLVLAALLLAGALVIALFIGVAGPILALVAGAAFIGAALILNDTHWGFVALCGVVFLLPFASLPFSIGFKPTFLDLALGALFFVWLFKLVIGLQEDFVASPLGTLVLIFMLLALFSFALGLSHSPANPFLLRRFLEILIGISLFFVVINTVRTQGEAIWVTRWVMLSGWGAAMIAVLFYVLPQEVTVRILDSLARFDYPGGFGALRFIEDDPNGTLRAIGTAVDPNVLGGMMILAAALMLPQLVSAQPIFPRWLTFLMWTTAVLALYLTYSRSALLGLASSMALLAVLKYRKLIPLGLIGALLLLLLPVTQEYVARLIEGFAGQDLATQMRFGEYKDALILIERYPFFGVGFTGTPDLDIYLGVSMLYLIIAENMGLIGLGAFLAVMVGFFAITWKAWRSLSDVKMEALLLGYTGAVLGALVSGVFDHYWFNMTYPHMTVLFWLYIGMATAVALISAKLPQEGALS</sequence>
<reference evidence="7" key="1">
    <citation type="journal article" date="2020" name="mSystems">
        <title>Genome- and Community-Level Interaction Insights into Carbon Utilization and Element Cycling Functions of Hydrothermarchaeota in Hydrothermal Sediment.</title>
        <authorList>
            <person name="Zhou Z."/>
            <person name="Liu Y."/>
            <person name="Xu W."/>
            <person name="Pan J."/>
            <person name="Luo Z.H."/>
            <person name="Li M."/>
        </authorList>
    </citation>
    <scope>NUCLEOTIDE SEQUENCE [LARGE SCALE GENOMIC DNA]</scope>
    <source>
        <strain evidence="7">SpSt-289</strain>
    </source>
</reference>
<comment type="caution">
    <text evidence="7">The sequence shown here is derived from an EMBL/GenBank/DDBJ whole genome shotgun (WGS) entry which is preliminary data.</text>
</comment>
<feature type="transmembrane region" description="Helical" evidence="5">
    <location>
        <begin position="93"/>
        <end position="111"/>
    </location>
</feature>
<feature type="transmembrane region" description="Helical" evidence="5">
    <location>
        <begin position="21"/>
        <end position="39"/>
    </location>
</feature>
<dbReference type="InterPro" id="IPR007016">
    <property type="entry name" value="O-antigen_ligase-rel_domated"/>
</dbReference>
<dbReference type="InterPro" id="IPR051533">
    <property type="entry name" value="WaaL-like"/>
</dbReference>
<feature type="transmembrane region" description="Helical" evidence="5">
    <location>
        <begin position="457"/>
        <end position="477"/>
    </location>
</feature>
<accession>A0A7C1FI12</accession>
<proteinExistence type="predicted"/>
<name>A0A7C1FI12_9CHLR</name>
<evidence type="ECO:0000256" key="1">
    <source>
        <dbReference type="ARBA" id="ARBA00004141"/>
    </source>
</evidence>
<feature type="transmembrane region" description="Helical" evidence="5">
    <location>
        <begin position="183"/>
        <end position="201"/>
    </location>
</feature>
<dbReference type="PANTHER" id="PTHR37422:SF13">
    <property type="entry name" value="LIPOPOLYSACCHARIDE BIOSYNTHESIS PROTEIN PA4999-RELATED"/>
    <property type="match status" value="1"/>
</dbReference>
<feature type="transmembrane region" description="Helical" evidence="5">
    <location>
        <begin position="397"/>
        <end position="418"/>
    </location>
</feature>